<dbReference type="InterPro" id="IPR017900">
    <property type="entry name" value="4Fe4S_Fe_S_CS"/>
</dbReference>
<evidence type="ECO:0000256" key="3">
    <source>
        <dbReference type="ARBA" id="ARBA00022723"/>
    </source>
</evidence>
<dbReference type="GO" id="GO:0051539">
    <property type="term" value="F:4 iron, 4 sulfur cluster binding"/>
    <property type="evidence" value="ECO:0007669"/>
    <property type="project" value="UniProtKB-KW"/>
</dbReference>
<dbReference type="AlphaFoldDB" id="A0A656HI86"/>
<dbReference type="InterPro" id="IPR024185">
    <property type="entry name" value="FTHF_cligase-like_sf"/>
</dbReference>
<keyword evidence="7" id="KW-0411">Iron-sulfur</keyword>
<evidence type="ECO:0000259" key="8">
    <source>
        <dbReference type="PROSITE" id="PS51379"/>
    </source>
</evidence>
<keyword evidence="3" id="KW-0479">Metal-binding</keyword>
<dbReference type="Pfam" id="PF13183">
    <property type="entry name" value="Fer4_8"/>
    <property type="match status" value="1"/>
</dbReference>
<dbReference type="GO" id="GO:0046872">
    <property type="term" value="F:metal ion binding"/>
    <property type="evidence" value="ECO:0007669"/>
    <property type="project" value="UniProtKB-KW"/>
</dbReference>
<evidence type="ECO:0000313" key="9">
    <source>
        <dbReference type="EMBL" id="EIJ34735.1"/>
    </source>
</evidence>
<dbReference type="PANTHER" id="PTHR47153:SF2">
    <property type="entry name" value="LACTATE UTILIZATION PROTEIN B"/>
    <property type="match status" value="1"/>
</dbReference>
<evidence type="ECO:0000256" key="6">
    <source>
        <dbReference type="ARBA" id="ARBA00023004"/>
    </source>
</evidence>
<dbReference type="InterPro" id="IPR004452">
    <property type="entry name" value="LutB/LldF"/>
</dbReference>
<accession>A0A656HI86</accession>
<dbReference type="InterPro" id="IPR017896">
    <property type="entry name" value="4Fe4S_Fe-S-bd"/>
</dbReference>
<dbReference type="PROSITE" id="PS00198">
    <property type="entry name" value="4FE4S_FER_1"/>
    <property type="match status" value="1"/>
</dbReference>
<dbReference type="EMBL" id="JH651384">
    <property type="protein sequence ID" value="EIJ34735.1"/>
    <property type="molecule type" value="Genomic_DNA"/>
</dbReference>
<keyword evidence="6" id="KW-0408">Iron</keyword>
<keyword evidence="4" id="KW-0677">Repeat</keyword>
<evidence type="ECO:0000256" key="7">
    <source>
        <dbReference type="ARBA" id="ARBA00023014"/>
    </source>
</evidence>
<evidence type="ECO:0000256" key="2">
    <source>
        <dbReference type="ARBA" id="ARBA00022485"/>
    </source>
</evidence>
<keyword evidence="2" id="KW-0004">4Fe-4S</keyword>
<dbReference type="PANTHER" id="PTHR47153">
    <property type="entry name" value="LACTATE UTILIZATION PROTEIN B"/>
    <property type="match status" value="1"/>
</dbReference>
<keyword evidence="1" id="KW-0813">Transport</keyword>
<proteinExistence type="predicted"/>
<evidence type="ECO:0000256" key="5">
    <source>
        <dbReference type="ARBA" id="ARBA00022982"/>
    </source>
</evidence>
<dbReference type="Pfam" id="PF11870">
    <property type="entry name" value="LutB_C"/>
    <property type="match status" value="1"/>
</dbReference>
<dbReference type="PROSITE" id="PS51379">
    <property type="entry name" value="4FE4S_FER_2"/>
    <property type="match status" value="1"/>
</dbReference>
<dbReference type="OrthoDB" id="5289041at2"/>
<dbReference type="InterPro" id="IPR024569">
    <property type="entry name" value="LutB_C"/>
</dbReference>
<dbReference type="InterPro" id="IPR037171">
    <property type="entry name" value="NagB/RpiA_transferase-like"/>
</dbReference>
<dbReference type="RefSeq" id="WP_002708657.1">
    <property type="nucleotide sequence ID" value="NZ_JH651384.1"/>
</dbReference>
<name>A0A656HI86_THINJ</name>
<dbReference type="Proteomes" id="UP000005317">
    <property type="component" value="Unassembled WGS sequence"/>
</dbReference>
<evidence type="ECO:0000256" key="4">
    <source>
        <dbReference type="ARBA" id="ARBA00022737"/>
    </source>
</evidence>
<protein>
    <submittedName>
        <fullName evidence="9">Iron-sulfur cluster binding protein</fullName>
    </submittedName>
</protein>
<evidence type="ECO:0000256" key="1">
    <source>
        <dbReference type="ARBA" id="ARBA00022448"/>
    </source>
</evidence>
<dbReference type="InterPro" id="IPR009051">
    <property type="entry name" value="Helical_ferredxn"/>
</dbReference>
<dbReference type="SUPFAM" id="SSF100950">
    <property type="entry name" value="NagB/RpiA/CoA transferase-like"/>
    <property type="match status" value="1"/>
</dbReference>
<reference evidence="10" key="1">
    <citation type="journal article" date="2011" name="Stand. Genomic Sci.">
        <title>Genome sequence of the filamentous, gliding Thiothrix nivea neotype strain (JP2(T)).</title>
        <authorList>
            <person name="Lapidus A."/>
            <person name="Nolan M."/>
            <person name="Lucas S."/>
            <person name="Glavina Del Rio T."/>
            <person name="Tice H."/>
            <person name="Cheng J.F."/>
            <person name="Tapia R."/>
            <person name="Han C."/>
            <person name="Goodwin L."/>
            <person name="Pitluck S."/>
            <person name="Liolios K."/>
            <person name="Pagani I."/>
            <person name="Ivanova N."/>
            <person name="Huntemann M."/>
            <person name="Mavromatis K."/>
            <person name="Mikhailova N."/>
            <person name="Pati A."/>
            <person name="Chen A."/>
            <person name="Palaniappan K."/>
            <person name="Land M."/>
            <person name="Brambilla E.M."/>
            <person name="Rohde M."/>
            <person name="Abt B."/>
            <person name="Verbarg S."/>
            <person name="Goker M."/>
            <person name="Bristow J."/>
            <person name="Eisen J.A."/>
            <person name="Markowitz V."/>
            <person name="Hugenholtz P."/>
            <person name="Kyrpides N.C."/>
            <person name="Klenk H.P."/>
            <person name="Woyke T."/>
        </authorList>
    </citation>
    <scope>NUCLEOTIDE SEQUENCE [LARGE SCALE GENOMIC DNA]</scope>
    <source>
        <strain evidence="10">ATCC 35100 / DSM 5205 / JP2</strain>
    </source>
</reference>
<feature type="domain" description="4Fe-4S ferredoxin-type" evidence="8">
    <location>
        <begin position="299"/>
        <end position="328"/>
    </location>
</feature>
<gene>
    <name evidence="9" type="ORF">Thini_2168</name>
</gene>
<sequence length="469" mass="51782">MISTFRQHVIENLAKPNVRANFRKAMDGLMQRRLDQFPDPEELERIRTQAQAIRANALSKLPELLEQLEAKLTENGIHVHWAETTEQANQIVLSIMQKHNAKTLIKGKSMVSEEMSLNHFLEAHGIDALESDLGEFILQLAHEPPSHIVAPAIHKSRQDVAKLFNDKFPDIPYTENIDELTQSARTILRDKFYSADVGLSGVNFAVAETGTLCLVENEGNGRMSTTVPKVHIAVTGIEKVVEKFSDIPPLLSILTRSATGQPITTYFNMISSPRKPGEKDGPEEVHMVLLDNGRSNIYSDPELLATLRCIRCGACMNHCPVYTRIGGHSYGTVYPGPIGIILEPQKAGLDVHGELTQASSLCGACGEVCPVKIPIPTLINRLRYEGVRKDASTTPGTGSRRSTGEAAAWKSWSWSASHPTFYNFGAKAASRLRGVLPMNMSAWTTVRSAPQLADKTLHERMKEMGVDDE</sequence>
<keyword evidence="10" id="KW-1185">Reference proteome</keyword>
<dbReference type="GO" id="GO:0006089">
    <property type="term" value="P:lactate metabolic process"/>
    <property type="evidence" value="ECO:0007669"/>
    <property type="project" value="InterPro"/>
</dbReference>
<dbReference type="Pfam" id="PF02589">
    <property type="entry name" value="LUD_dom"/>
    <property type="match status" value="1"/>
</dbReference>
<keyword evidence="5" id="KW-0249">Electron transport</keyword>
<evidence type="ECO:0000313" key="10">
    <source>
        <dbReference type="Proteomes" id="UP000005317"/>
    </source>
</evidence>
<dbReference type="Gene3D" id="1.10.1060.10">
    <property type="entry name" value="Alpha-helical ferredoxin"/>
    <property type="match status" value="1"/>
</dbReference>
<dbReference type="NCBIfam" id="TIGR00273">
    <property type="entry name" value="LutB/LldF family L-lactate oxidation iron-sulfur protein"/>
    <property type="match status" value="1"/>
</dbReference>
<organism evidence="9 10">
    <name type="scientific">Thiothrix nivea (strain ATCC 35100 / DSM 5205 / JP2)</name>
    <dbReference type="NCBI Taxonomy" id="870187"/>
    <lineage>
        <taxon>Bacteria</taxon>
        <taxon>Pseudomonadati</taxon>
        <taxon>Pseudomonadota</taxon>
        <taxon>Gammaproteobacteria</taxon>
        <taxon>Thiotrichales</taxon>
        <taxon>Thiotrichaceae</taxon>
        <taxon>Thiothrix</taxon>
    </lineage>
</organism>
<dbReference type="SUPFAM" id="SSF46548">
    <property type="entry name" value="alpha-helical ferredoxin"/>
    <property type="match status" value="1"/>
</dbReference>
<dbReference type="InterPro" id="IPR003741">
    <property type="entry name" value="LUD_dom"/>
</dbReference>
<dbReference type="Gene3D" id="3.40.50.10420">
    <property type="entry name" value="NagB/RpiA/CoA transferase-like"/>
    <property type="match status" value="1"/>
</dbReference>